<feature type="region of interest" description="Disordered" evidence="1">
    <location>
        <begin position="25"/>
        <end position="49"/>
    </location>
</feature>
<feature type="compositionally biased region" description="Pro residues" evidence="1">
    <location>
        <begin position="25"/>
        <end position="47"/>
    </location>
</feature>
<protein>
    <recommendedName>
        <fullName evidence="5">Lipoprotein</fullName>
    </recommendedName>
</protein>
<feature type="signal peptide" evidence="2">
    <location>
        <begin position="1"/>
        <end position="19"/>
    </location>
</feature>
<comment type="caution">
    <text evidence="3">The sequence shown here is derived from an EMBL/GenBank/DDBJ whole genome shotgun (WGS) entry which is preliminary data.</text>
</comment>
<keyword evidence="2" id="KW-0732">Signal</keyword>
<dbReference type="OrthoDB" id="7629232at2"/>
<organism evidence="3 4">
    <name type="scientific">Qipengyuania algicida</name>
    <dbReference type="NCBI Taxonomy" id="1836209"/>
    <lineage>
        <taxon>Bacteria</taxon>
        <taxon>Pseudomonadati</taxon>
        <taxon>Pseudomonadota</taxon>
        <taxon>Alphaproteobacteria</taxon>
        <taxon>Sphingomonadales</taxon>
        <taxon>Erythrobacteraceae</taxon>
        <taxon>Qipengyuania</taxon>
    </lineage>
</organism>
<keyword evidence="4" id="KW-1185">Reference proteome</keyword>
<dbReference type="RefSeq" id="WP_160753497.1">
    <property type="nucleotide sequence ID" value="NZ_WTYA01000007.1"/>
</dbReference>
<evidence type="ECO:0000256" key="2">
    <source>
        <dbReference type="SAM" id="SignalP"/>
    </source>
</evidence>
<evidence type="ECO:0008006" key="5">
    <source>
        <dbReference type="Google" id="ProtNLM"/>
    </source>
</evidence>
<name>A0A845AF89_9SPHN</name>
<dbReference type="PROSITE" id="PS51257">
    <property type="entry name" value="PROKAR_LIPOPROTEIN"/>
    <property type="match status" value="1"/>
</dbReference>
<dbReference type="EMBL" id="WTYA01000007">
    <property type="protein sequence ID" value="MXP29202.1"/>
    <property type="molecule type" value="Genomic_DNA"/>
</dbReference>
<dbReference type="Proteomes" id="UP000439780">
    <property type="component" value="Unassembled WGS sequence"/>
</dbReference>
<gene>
    <name evidence="3" type="ORF">GRI58_10255</name>
</gene>
<proteinExistence type="predicted"/>
<sequence>MKPIQRNLSVALVLSAALAACVPAPQPMPQPKRTPAPTPAPPPPAPVAQPSYSNWMDAPRTPGDWHYRSLPTGGIAVYGDNNSASLFTMRCDRPANAVVLLRAGALSGPASMTIRTETQTRTIAAQPSPGIAPAVESRLSANDQLLDAMALSKGRFAVEVPGLKPLYLPSWAEVTRVIEDCR</sequence>
<evidence type="ECO:0000313" key="4">
    <source>
        <dbReference type="Proteomes" id="UP000439780"/>
    </source>
</evidence>
<evidence type="ECO:0000256" key="1">
    <source>
        <dbReference type="SAM" id="MobiDB-lite"/>
    </source>
</evidence>
<evidence type="ECO:0000313" key="3">
    <source>
        <dbReference type="EMBL" id="MXP29202.1"/>
    </source>
</evidence>
<accession>A0A845AF89</accession>
<reference evidence="3 4" key="1">
    <citation type="submission" date="2019-12" db="EMBL/GenBank/DDBJ databases">
        <title>Genomic-based taxomic classification of the family Erythrobacteraceae.</title>
        <authorList>
            <person name="Xu L."/>
        </authorList>
    </citation>
    <scope>NUCLEOTIDE SEQUENCE [LARGE SCALE GENOMIC DNA]</scope>
    <source>
        <strain evidence="3 4">KEMB 9005-328</strain>
    </source>
</reference>
<dbReference type="AlphaFoldDB" id="A0A845AF89"/>
<feature type="chain" id="PRO_5032549616" description="Lipoprotein" evidence="2">
    <location>
        <begin position="20"/>
        <end position="182"/>
    </location>
</feature>